<dbReference type="Proteomes" id="UP001596142">
    <property type="component" value="Unassembled WGS sequence"/>
</dbReference>
<proteinExistence type="inferred from homology"/>
<evidence type="ECO:0000313" key="5">
    <source>
        <dbReference type="Proteomes" id="UP001596142"/>
    </source>
</evidence>
<accession>A0ABW0YHN6</accession>
<dbReference type="InterPro" id="IPR036526">
    <property type="entry name" value="C-N_Hydrolase_sf"/>
</dbReference>
<name>A0ABW0YHN6_9BACI</name>
<evidence type="ECO:0000256" key="1">
    <source>
        <dbReference type="ARBA" id="ARBA00010613"/>
    </source>
</evidence>
<dbReference type="PANTHER" id="PTHR43674">
    <property type="entry name" value="NITRILASE C965.09-RELATED"/>
    <property type="match status" value="1"/>
</dbReference>
<dbReference type="PROSITE" id="PS50263">
    <property type="entry name" value="CN_HYDROLASE"/>
    <property type="match status" value="1"/>
</dbReference>
<evidence type="ECO:0000259" key="3">
    <source>
        <dbReference type="PROSITE" id="PS50263"/>
    </source>
</evidence>
<dbReference type="CDD" id="cd07197">
    <property type="entry name" value="nitrilase"/>
    <property type="match status" value="1"/>
</dbReference>
<evidence type="ECO:0000313" key="4">
    <source>
        <dbReference type="EMBL" id="MFC5711834.1"/>
    </source>
</evidence>
<sequence>MNKLLSTAMVQMNVQPGEVEENVRTCIQFIEEAASAGADLILFPELVLSGYHLSQDEFSRAALPERISDALDKLAVKSREVDAGLVISYPEQQESGLYITSSFIDGKMKQLFSIQKTMLWGKEKDIFKAGFGNFTPFDTRFGKIALLICYDLEFPEPARAAALQGAELIICPSVWSQEGKKRWEIQIPCRALDNLCFVAGVNRIGEGACGLSQAAAPDGSILVKAQEAQETILYADMDLSLIKKTRASIPYFHDYPDSFAPQGLSGNSWREKSM</sequence>
<dbReference type="PROSITE" id="PS01227">
    <property type="entry name" value="UPF0012"/>
    <property type="match status" value="1"/>
</dbReference>
<dbReference type="Gene3D" id="3.60.110.10">
    <property type="entry name" value="Carbon-nitrogen hydrolase"/>
    <property type="match status" value="1"/>
</dbReference>
<dbReference type="InterPro" id="IPR001110">
    <property type="entry name" value="UPF0012_CS"/>
</dbReference>
<keyword evidence="5" id="KW-1185">Reference proteome</keyword>
<dbReference type="EMBL" id="JBHSOZ010000003">
    <property type="protein sequence ID" value="MFC5711834.1"/>
    <property type="molecule type" value="Genomic_DNA"/>
</dbReference>
<feature type="domain" description="CN hydrolase" evidence="3">
    <location>
        <begin position="5"/>
        <end position="239"/>
    </location>
</feature>
<keyword evidence="2 4" id="KW-0378">Hydrolase</keyword>
<reference evidence="5" key="1">
    <citation type="journal article" date="2019" name="Int. J. Syst. Evol. Microbiol.">
        <title>The Global Catalogue of Microorganisms (GCM) 10K type strain sequencing project: providing services to taxonomists for standard genome sequencing and annotation.</title>
        <authorList>
            <consortium name="The Broad Institute Genomics Platform"/>
            <consortium name="The Broad Institute Genome Sequencing Center for Infectious Disease"/>
            <person name="Wu L."/>
            <person name="Ma J."/>
        </authorList>
    </citation>
    <scope>NUCLEOTIDE SEQUENCE [LARGE SCALE GENOMIC DNA]</scope>
    <source>
        <strain evidence="5">CECT 7184</strain>
    </source>
</reference>
<dbReference type="PANTHER" id="PTHR43674:SF16">
    <property type="entry name" value="CARBON-NITROGEN FAMILY, PUTATIVE (AFU_ORTHOLOGUE AFUA_5G02350)-RELATED"/>
    <property type="match status" value="1"/>
</dbReference>
<dbReference type="SUPFAM" id="SSF56317">
    <property type="entry name" value="Carbon-nitrogen hydrolase"/>
    <property type="match status" value="1"/>
</dbReference>
<evidence type="ECO:0000256" key="2">
    <source>
        <dbReference type="ARBA" id="ARBA00022801"/>
    </source>
</evidence>
<gene>
    <name evidence="4" type="ORF">ACFPU1_03490</name>
</gene>
<comment type="caution">
    <text evidence="4">The sequence shown here is derived from an EMBL/GenBank/DDBJ whole genome shotgun (WGS) entry which is preliminary data.</text>
</comment>
<dbReference type="Pfam" id="PF00795">
    <property type="entry name" value="CN_hydrolase"/>
    <property type="match status" value="1"/>
</dbReference>
<comment type="similarity">
    <text evidence="1">Belongs to the carbon-nitrogen hydrolase superfamily. NIT1/NIT2 family.</text>
</comment>
<dbReference type="InterPro" id="IPR003010">
    <property type="entry name" value="C-N_Hydrolase"/>
</dbReference>
<dbReference type="GO" id="GO:0016787">
    <property type="term" value="F:hydrolase activity"/>
    <property type="evidence" value="ECO:0007669"/>
    <property type="project" value="UniProtKB-KW"/>
</dbReference>
<protein>
    <submittedName>
        <fullName evidence="4">Carbon-nitrogen hydrolase family protein</fullName>
    </submittedName>
</protein>
<dbReference type="InterPro" id="IPR050345">
    <property type="entry name" value="Aliph_Amidase/BUP"/>
</dbReference>
<organism evidence="4 5">
    <name type="scientific">Thalassorhabdus alkalitolerans</name>
    <dbReference type="NCBI Taxonomy" id="2282697"/>
    <lineage>
        <taxon>Bacteria</taxon>
        <taxon>Bacillati</taxon>
        <taxon>Bacillota</taxon>
        <taxon>Bacilli</taxon>
        <taxon>Bacillales</taxon>
        <taxon>Bacillaceae</taxon>
        <taxon>Thalassorhabdus</taxon>
    </lineage>
</organism>